<evidence type="ECO:0000256" key="4">
    <source>
        <dbReference type="ARBA" id="ARBA00022692"/>
    </source>
</evidence>
<dbReference type="Gene3D" id="1.20.1250.20">
    <property type="entry name" value="MFS general substrate transporter like domains"/>
    <property type="match status" value="1"/>
</dbReference>
<dbReference type="SUPFAM" id="SSF103473">
    <property type="entry name" value="MFS general substrate transporter"/>
    <property type="match status" value="1"/>
</dbReference>
<evidence type="ECO:0000313" key="15">
    <source>
        <dbReference type="Proteomes" id="UP000294739"/>
    </source>
</evidence>
<evidence type="ECO:0000256" key="9">
    <source>
        <dbReference type="ARBA" id="ARBA00023136"/>
    </source>
</evidence>
<dbReference type="InterPro" id="IPR003593">
    <property type="entry name" value="AAA+_ATPase"/>
</dbReference>
<feature type="transmembrane region" description="Helical" evidence="11">
    <location>
        <begin position="209"/>
        <end position="234"/>
    </location>
</feature>
<feature type="transmembrane region" description="Helical" evidence="11">
    <location>
        <begin position="369"/>
        <end position="390"/>
    </location>
</feature>
<keyword evidence="7" id="KW-0029">Amino-acid transport</keyword>
<feature type="domain" description="ABC transporter" evidence="13">
    <location>
        <begin position="763"/>
        <end position="1013"/>
    </location>
</feature>
<feature type="transmembrane region" description="Helical" evidence="11">
    <location>
        <begin position="338"/>
        <end position="357"/>
    </location>
</feature>
<feature type="transmembrane region" description="Helical" evidence="11">
    <location>
        <begin position="118"/>
        <end position="143"/>
    </location>
</feature>
<comment type="similarity">
    <text evidence="2">Belongs to the ABC transporter superfamily.</text>
</comment>
<feature type="transmembrane region" description="Helical" evidence="11">
    <location>
        <begin position="183"/>
        <end position="202"/>
    </location>
</feature>
<dbReference type="GO" id="GO:0015807">
    <property type="term" value="P:L-amino acid transport"/>
    <property type="evidence" value="ECO:0007669"/>
    <property type="project" value="TreeGrafter"/>
</dbReference>
<dbReference type="OrthoDB" id="501320at2"/>
<feature type="transmembrane region" description="Helical" evidence="11">
    <location>
        <begin position="74"/>
        <end position="98"/>
    </location>
</feature>
<keyword evidence="3" id="KW-0813">Transport</keyword>
<feature type="transmembrane region" description="Helical" evidence="11">
    <location>
        <begin position="240"/>
        <end position="258"/>
    </location>
</feature>
<evidence type="ECO:0000256" key="7">
    <source>
        <dbReference type="ARBA" id="ARBA00022970"/>
    </source>
</evidence>
<dbReference type="InterPro" id="IPR017871">
    <property type="entry name" value="ABC_transporter-like_CS"/>
</dbReference>
<keyword evidence="4 11" id="KW-0812">Transmembrane</keyword>
<dbReference type="InterPro" id="IPR011701">
    <property type="entry name" value="MFS"/>
</dbReference>
<dbReference type="InterPro" id="IPR052156">
    <property type="entry name" value="BCAA_Transport_ATP-bd_LivF"/>
</dbReference>
<dbReference type="InterPro" id="IPR020846">
    <property type="entry name" value="MFS_dom"/>
</dbReference>
<dbReference type="GO" id="GO:0005886">
    <property type="term" value="C:plasma membrane"/>
    <property type="evidence" value="ECO:0007669"/>
    <property type="project" value="UniProtKB-SubCell"/>
</dbReference>
<dbReference type="GO" id="GO:0005524">
    <property type="term" value="F:ATP binding"/>
    <property type="evidence" value="ECO:0007669"/>
    <property type="project" value="UniProtKB-KW"/>
</dbReference>
<dbReference type="InterPro" id="IPR036259">
    <property type="entry name" value="MFS_trans_sf"/>
</dbReference>
<dbReference type="Proteomes" id="UP000294739">
    <property type="component" value="Unassembled WGS sequence"/>
</dbReference>
<dbReference type="InParanoid" id="A0A4R5D8K8"/>
<sequence length="1047" mass="110116">MADTTTRAPSPDTTRDDLAALAATPRPRALVPTTRERAEGGEAPTQTVGPELAPAPEPRGRRLRRSLRTYARSLDLRGTGAPAMPLLVFGLSAIFVGWDAQVLGLVAPEIRTEFGVSVADLVALGSVLGFLGILAALPMGYLVDRVKRVWLVRVGGIVGQVSIVLQALAGSFVGLVLARSVGFLGTTLAGPASGPLTADYFAPKLRGRVFAFLGACGQIGTLLSVPVAGVMVTMYGWRQAVIALAIPGTLFVLLSFLLREPTRGEVDRKDAGLSDEQAEQEPPPLSMTASLKAAWSIRTLRRQAYAGLVIGIVSGPIFLITGLFLADRFLLSPAERAWVVWIVALVATPGLLLAGPIADRLMDHKPSRLVVIQSLLMILGAVSLVVMVFAPGLVYVVAFQVVLGFASATVTPATAVLYARIVPAQFRGIGMQVYAPFAVVGLILAPFLTGYADQQWGTGGALLAMAPIYLFGGIMFLTSASSVERDIRAAELANIADQVVQAAKAAGTTKMIVCRGLEVEYAGTQVLFGIDLDVDEGETIALVGTNGAGKSTLMRAVCGLHEPANGAVFLDGVDVTHAPAHELARRGVVMLPGGHAVFPEMTVDENLRAAAWGGAGRAGGIPAEVFEAFPVLRQRLQQRAGTLSGGEQQMVAMAQAMLMRPRLLLIDELSLGLAPAVVDQLLTIVRRLRDEGTTIVLVEQSLNVALTVADRAVFMEKGEIRFDGPTRELLGRPDLVRAVFMGAVTGSAARRPLRRGAERATVLRADGIGAAFGGVRALHDVTLEAAAGEIVGVIGPNGAGKTTLFDVVSGYTRPDSGTVLLGPDLDDVTRLSPDARARAGLGRSFQSVLLFPALTVRETIALAHERRAVRSAVLAALWTPPVRRRERRIAERVDGLVDLLGLGAYADKFVRELSTGTRRAVEIACVMAAEPAVLLLDEPSSGLAQAEAETLGPALTRIVHDTGCALIVIEHDLPLVTSIADRLVAMDLGEVIADGDPAGVCADPKVVESYLSASVDTLQRSGSHVTAALAQAGLTGAARRDREGEST</sequence>
<feature type="region of interest" description="Disordered" evidence="10">
    <location>
        <begin position="1"/>
        <end position="59"/>
    </location>
</feature>
<feature type="transmembrane region" description="Helical" evidence="11">
    <location>
        <begin position="305"/>
        <end position="326"/>
    </location>
</feature>
<feature type="compositionally biased region" description="Low complexity" evidence="10">
    <location>
        <begin position="19"/>
        <end position="30"/>
    </location>
</feature>
<reference evidence="14 15" key="1">
    <citation type="submission" date="2019-03" db="EMBL/GenBank/DDBJ databases">
        <title>Draft genome sequences of novel Actinobacteria.</title>
        <authorList>
            <person name="Sahin N."/>
            <person name="Ay H."/>
            <person name="Saygin H."/>
        </authorList>
    </citation>
    <scope>NUCLEOTIDE SEQUENCE [LARGE SCALE GENOMIC DNA]</scope>
    <source>
        <strain evidence="14 15">5K138</strain>
    </source>
</reference>
<evidence type="ECO:0000256" key="2">
    <source>
        <dbReference type="ARBA" id="ARBA00005417"/>
    </source>
</evidence>
<evidence type="ECO:0000256" key="8">
    <source>
        <dbReference type="ARBA" id="ARBA00022989"/>
    </source>
</evidence>
<accession>A0A4R5D8K8</accession>
<proteinExistence type="inferred from homology"/>
<dbReference type="PROSITE" id="PS00211">
    <property type="entry name" value="ABC_TRANSPORTER_1"/>
    <property type="match status" value="1"/>
</dbReference>
<comment type="caution">
    <text evidence="14">The sequence shown here is derived from an EMBL/GenBank/DDBJ whole genome shotgun (WGS) entry which is preliminary data.</text>
</comment>
<feature type="transmembrane region" description="Helical" evidence="11">
    <location>
        <begin position="458"/>
        <end position="478"/>
    </location>
</feature>
<dbReference type="InterPro" id="IPR003439">
    <property type="entry name" value="ABC_transporter-like_ATP-bd"/>
</dbReference>
<feature type="transmembrane region" description="Helical" evidence="11">
    <location>
        <begin position="396"/>
        <end position="421"/>
    </location>
</feature>
<evidence type="ECO:0000256" key="3">
    <source>
        <dbReference type="ARBA" id="ARBA00022448"/>
    </source>
</evidence>
<dbReference type="AlphaFoldDB" id="A0A4R5D8K8"/>
<dbReference type="Gene3D" id="3.40.50.300">
    <property type="entry name" value="P-loop containing nucleotide triphosphate hydrolases"/>
    <property type="match status" value="2"/>
</dbReference>
<evidence type="ECO:0000256" key="5">
    <source>
        <dbReference type="ARBA" id="ARBA00022741"/>
    </source>
</evidence>
<keyword evidence="5" id="KW-0547">Nucleotide-binding</keyword>
<feature type="domain" description="ABC transporter" evidence="13">
    <location>
        <begin position="512"/>
        <end position="742"/>
    </location>
</feature>
<evidence type="ECO:0000256" key="6">
    <source>
        <dbReference type="ARBA" id="ARBA00022840"/>
    </source>
</evidence>
<dbReference type="Pfam" id="PF00005">
    <property type="entry name" value="ABC_tran"/>
    <property type="match status" value="2"/>
</dbReference>
<dbReference type="EMBL" id="SMKZ01000016">
    <property type="protein sequence ID" value="TDE09899.1"/>
    <property type="molecule type" value="Genomic_DNA"/>
</dbReference>
<evidence type="ECO:0000259" key="12">
    <source>
        <dbReference type="PROSITE" id="PS50850"/>
    </source>
</evidence>
<keyword evidence="6" id="KW-0067">ATP-binding</keyword>
<dbReference type="InterPro" id="IPR027417">
    <property type="entry name" value="P-loop_NTPase"/>
</dbReference>
<feature type="transmembrane region" description="Helical" evidence="11">
    <location>
        <begin position="433"/>
        <end position="452"/>
    </location>
</feature>
<dbReference type="PANTHER" id="PTHR43820">
    <property type="entry name" value="HIGH-AFFINITY BRANCHED-CHAIN AMINO ACID TRANSPORT ATP-BINDING PROTEIN LIVF"/>
    <property type="match status" value="1"/>
</dbReference>
<dbReference type="PANTHER" id="PTHR43820:SF4">
    <property type="entry name" value="HIGH-AFFINITY BRANCHED-CHAIN AMINO ACID TRANSPORT ATP-BINDING PROTEIN LIVF"/>
    <property type="match status" value="1"/>
</dbReference>
<dbReference type="GO" id="GO:0015658">
    <property type="term" value="F:branched-chain amino acid transmembrane transporter activity"/>
    <property type="evidence" value="ECO:0007669"/>
    <property type="project" value="TreeGrafter"/>
</dbReference>
<dbReference type="PROSITE" id="PS50893">
    <property type="entry name" value="ABC_TRANSPORTER_2"/>
    <property type="match status" value="2"/>
</dbReference>
<comment type="subcellular location">
    <subcellularLocation>
        <location evidence="1">Cell membrane</location>
        <topology evidence="1">Multi-pass membrane protein</topology>
    </subcellularLocation>
</comment>
<evidence type="ECO:0000256" key="10">
    <source>
        <dbReference type="SAM" id="MobiDB-lite"/>
    </source>
</evidence>
<dbReference type="PROSITE" id="PS50850">
    <property type="entry name" value="MFS"/>
    <property type="match status" value="1"/>
</dbReference>
<feature type="domain" description="Major facilitator superfamily (MFS) profile" evidence="12">
    <location>
        <begin position="85"/>
        <end position="484"/>
    </location>
</feature>
<dbReference type="CDD" id="cd03224">
    <property type="entry name" value="ABC_TM1139_LivF_branched"/>
    <property type="match status" value="1"/>
</dbReference>
<dbReference type="SUPFAM" id="SSF52540">
    <property type="entry name" value="P-loop containing nucleoside triphosphate hydrolases"/>
    <property type="match status" value="2"/>
</dbReference>
<organism evidence="14 15">
    <name type="scientific">Jiangella asiatica</name>
    <dbReference type="NCBI Taxonomy" id="2530372"/>
    <lineage>
        <taxon>Bacteria</taxon>
        <taxon>Bacillati</taxon>
        <taxon>Actinomycetota</taxon>
        <taxon>Actinomycetes</taxon>
        <taxon>Jiangellales</taxon>
        <taxon>Jiangellaceae</taxon>
        <taxon>Jiangella</taxon>
    </lineage>
</organism>
<evidence type="ECO:0000259" key="13">
    <source>
        <dbReference type="PROSITE" id="PS50893"/>
    </source>
</evidence>
<feature type="transmembrane region" description="Helical" evidence="11">
    <location>
        <begin position="150"/>
        <end position="177"/>
    </location>
</feature>
<keyword evidence="9 11" id="KW-0472">Membrane</keyword>
<keyword evidence="15" id="KW-1185">Reference proteome</keyword>
<dbReference type="RefSeq" id="WP_131895118.1">
    <property type="nucleotide sequence ID" value="NZ_SMKZ01000016.1"/>
</dbReference>
<dbReference type="SMART" id="SM00382">
    <property type="entry name" value="AAA"/>
    <property type="match status" value="2"/>
</dbReference>
<keyword evidence="8 11" id="KW-1133">Transmembrane helix</keyword>
<gene>
    <name evidence="14" type="ORF">E1269_13060</name>
</gene>
<evidence type="ECO:0000256" key="1">
    <source>
        <dbReference type="ARBA" id="ARBA00004651"/>
    </source>
</evidence>
<dbReference type="Pfam" id="PF07690">
    <property type="entry name" value="MFS_1"/>
    <property type="match status" value="1"/>
</dbReference>
<protein>
    <submittedName>
        <fullName evidence="14">MFS transporter</fullName>
    </submittedName>
</protein>
<dbReference type="GO" id="GO:0016887">
    <property type="term" value="F:ATP hydrolysis activity"/>
    <property type="evidence" value="ECO:0007669"/>
    <property type="project" value="InterPro"/>
</dbReference>
<name>A0A4R5D8K8_9ACTN</name>
<evidence type="ECO:0000256" key="11">
    <source>
        <dbReference type="SAM" id="Phobius"/>
    </source>
</evidence>
<evidence type="ECO:0000313" key="14">
    <source>
        <dbReference type="EMBL" id="TDE09899.1"/>
    </source>
</evidence>